<sequence>MHGGVSLGKRLRGRWLELRRLAGRSTRLKLAAIGTAAALLCWLIYLNTHVVYTSCREDQPLAVVRGGFMPDKAFEEIRSAAAGDPLALRNELNEDNFKYTRGWVVKFNREGLARVRGNDSWAYAVRYFDAVENPEANAFVMNLLVAEQPPAGEGDAVGPHFDDTVAIFSEKELLAHQVNVLYVGVPEDIEGGQLEVWPYQYTDRETYKTVIQPRENSMVEFRGDACHRVRNFQSPSGQARMSLVVEQYIVPPGLYASTAEFCFANECWV</sequence>
<evidence type="ECO:0000313" key="3">
    <source>
        <dbReference type="Proteomes" id="UP000708148"/>
    </source>
</evidence>
<name>A0A8S1J5B3_9CHLO</name>
<proteinExistence type="predicted"/>
<keyword evidence="1" id="KW-0472">Membrane</keyword>
<dbReference type="Gene3D" id="2.60.120.620">
    <property type="entry name" value="q2cbj1_9rhob like domain"/>
    <property type="match status" value="1"/>
</dbReference>
<keyword evidence="1" id="KW-1133">Transmembrane helix</keyword>
<feature type="transmembrane region" description="Helical" evidence="1">
    <location>
        <begin position="28"/>
        <end position="46"/>
    </location>
</feature>
<dbReference type="AlphaFoldDB" id="A0A8S1J5B3"/>
<accession>A0A8S1J5B3</accession>
<protein>
    <recommendedName>
        <fullName evidence="4">Fe2OG dioxygenase domain-containing protein</fullName>
    </recommendedName>
</protein>
<evidence type="ECO:0000256" key="1">
    <source>
        <dbReference type="SAM" id="Phobius"/>
    </source>
</evidence>
<dbReference type="Proteomes" id="UP000708148">
    <property type="component" value="Unassembled WGS sequence"/>
</dbReference>
<comment type="caution">
    <text evidence="2">The sequence shown here is derived from an EMBL/GenBank/DDBJ whole genome shotgun (WGS) entry which is preliminary data.</text>
</comment>
<keyword evidence="1" id="KW-0812">Transmembrane</keyword>
<reference evidence="2" key="1">
    <citation type="submission" date="2020-12" db="EMBL/GenBank/DDBJ databases">
        <authorList>
            <person name="Iha C."/>
        </authorList>
    </citation>
    <scope>NUCLEOTIDE SEQUENCE</scope>
</reference>
<organism evidence="2 3">
    <name type="scientific">Ostreobium quekettii</name>
    <dbReference type="NCBI Taxonomy" id="121088"/>
    <lineage>
        <taxon>Eukaryota</taxon>
        <taxon>Viridiplantae</taxon>
        <taxon>Chlorophyta</taxon>
        <taxon>core chlorophytes</taxon>
        <taxon>Ulvophyceae</taxon>
        <taxon>TCBD clade</taxon>
        <taxon>Bryopsidales</taxon>
        <taxon>Ostreobineae</taxon>
        <taxon>Ostreobiaceae</taxon>
        <taxon>Ostreobium</taxon>
    </lineage>
</organism>
<evidence type="ECO:0000313" key="2">
    <source>
        <dbReference type="EMBL" id="CAD7702320.1"/>
    </source>
</evidence>
<keyword evidence="3" id="KW-1185">Reference proteome</keyword>
<gene>
    <name evidence="2" type="ORF">OSTQU699_LOCUS7677</name>
</gene>
<dbReference type="OrthoDB" id="203880at2759"/>
<evidence type="ECO:0008006" key="4">
    <source>
        <dbReference type="Google" id="ProtNLM"/>
    </source>
</evidence>
<dbReference type="EMBL" id="CAJHUC010001783">
    <property type="protein sequence ID" value="CAD7702320.1"/>
    <property type="molecule type" value="Genomic_DNA"/>
</dbReference>